<protein>
    <recommendedName>
        <fullName evidence="3">GMP synthase (glutamine-hydrolyzing)</fullName>
        <ecNumber evidence="3">6.3.5.2</ecNumber>
    </recommendedName>
</protein>
<evidence type="ECO:0000256" key="1">
    <source>
        <dbReference type="ARBA" id="ARBA00002332"/>
    </source>
</evidence>
<keyword evidence="4" id="KW-0436">Ligase</keyword>
<dbReference type="EC" id="6.3.5.2" evidence="3"/>
<dbReference type="EMBL" id="PFBM01000020">
    <property type="protein sequence ID" value="PIR82286.1"/>
    <property type="molecule type" value="Genomic_DNA"/>
</dbReference>
<evidence type="ECO:0000256" key="3">
    <source>
        <dbReference type="ARBA" id="ARBA00012746"/>
    </source>
</evidence>
<evidence type="ECO:0000256" key="6">
    <source>
        <dbReference type="ARBA" id="ARBA00022749"/>
    </source>
</evidence>
<dbReference type="InterPro" id="IPR029062">
    <property type="entry name" value="Class_I_gatase-like"/>
</dbReference>
<dbReference type="UniPathway" id="UPA00189">
    <property type="reaction ID" value="UER00296"/>
</dbReference>
<dbReference type="Gene3D" id="3.40.50.880">
    <property type="match status" value="1"/>
</dbReference>
<dbReference type="Proteomes" id="UP000231379">
    <property type="component" value="Unassembled WGS sequence"/>
</dbReference>
<dbReference type="InterPro" id="IPR001674">
    <property type="entry name" value="GMP_synth_C"/>
</dbReference>
<dbReference type="SUPFAM" id="SSF52317">
    <property type="entry name" value="Class I glutamine amidotransferase-like"/>
    <property type="match status" value="1"/>
</dbReference>
<proteinExistence type="predicted"/>
<evidence type="ECO:0000259" key="11">
    <source>
        <dbReference type="PROSITE" id="PS51553"/>
    </source>
</evidence>
<comment type="function">
    <text evidence="1">Catalyzes the synthesis of GMP from XMP.</text>
</comment>
<comment type="caution">
    <text evidence="12">The sequence shown here is derived from an EMBL/GenBank/DDBJ whole genome shotgun (WGS) entry which is preliminary data.</text>
</comment>
<dbReference type="PRINTS" id="PR00097">
    <property type="entry name" value="ANTSNTHASEII"/>
</dbReference>
<dbReference type="PRINTS" id="PR00096">
    <property type="entry name" value="GATASE"/>
</dbReference>
<dbReference type="GO" id="GO:0005829">
    <property type="term" value="C:cytosol"/>
    <property type="evidence" value="ECO:0007669"/>
    <property type="project" value="TreeGrafter"/>
</dbReference>
<dbReference type="Pfam" id="PF00958">
    <property type="entry name" value="GMP_synt_C"/>
    <property type="match status" value="1"/>
</dbReference>
<gene>
    <name evidence="12" type="ORF">COU20_03180</name>
</gene>
<evidence type="ECO:0000256" key="10">
    <source>
        <dbReference type="PROSITE-ProRule" id="PRU00886"/>
    </source>
</evidence>
<sequence>MLTTFRKATPEALASLSEELRVRKATSFVLLFSMGSQFDHLIVRELARIGVYCLVADPATVRAADVRKAAPKGIIISGGPASVHAEPPPFDGAIFDIGIPTLGVCLGFQMWAKHIGARVEPAASREFGVHMLSLQKSDPLFSGVKRKSLVLQSHGDKVFPSRNFLLLGSTDNAPVSAARSAHLWGVQFHPEVSDTESRPLLFENFCFRICGITDPYPAGSAAKAKVRELRETIRGRKVLIALSGGSDSSVVAFLLRRAQEGASRAKPRSAPRLRGIYIRGIDRPDDEAYVHKYFGRHKWIDVRIVDATDEFLRALKGKKRMRDKRIAMRGVYKKILEHEVKRFGADFIAQGTLYTDLRESGLGHATGARVAEIKVHHNTGIAFSVPELAPLADSVKDSARDIGRELGVPEDLLIRHPFPGPGLVVRIEGEVTAARLAVARAIDGIYIEELRKAGLYESVWQAGATITGSEHTATKGDDAGMGCVVALWAVWSVNGFTARFAQLPFDFLDTVSRRITNEVREVGAVVYRISDKPPATIEWG</sequence>
<evidence type="ECO:0000256" key="8">
    <source>
        <dbReference type="ARBA" id="ARBA00022840"/>
    </source>
</evidence>
<dbReference type="GO" id="GO:0005524">
    <property type="term" value="F:ATP binding"/>
    <property type="evidence" value="ECO:0007669"/>
    <property type="project" value="UniProtKB-UniRule"/>
</dbReference>
<evidence type="ECO:0000313" key="13">
    <source>
        <dbReference type="Proteomes" id="UP000231379"/>
    </source>
</evidence>
<keyword evidence="9" id="KW-0315">Glutamine amidotransferase</keyword>
<dbReference type="SUPFAM" id="SSF54810">
    <property type="entry name" value="GMP synthetase C-terminal dimerisation domain"/>
    <property type="match status" value="1"/>
</dbReference>
<evidence type="ECO:0000256" key="5">
    <source>
        <dbReference type="ARBA" id="ARBA00022741"/>
    </source>
</evidence>
<dbReference type="SUPFAM" id="SSF52402">
    <property type="entry name" value="Adenine nucleotide alpha hydrolases-like"/>
    <property type="match status" value="1"/>
</dbReference>
<dbReference type="AlphaFoldDB" id="A0A2H0U9C7"/>
<evidence type="ECO:0000256" key="9">
    <source>
        <dbReference type="ARBA" id="ARBA00022962"/>
    </source>
</evidence>
<dbReference type="InterPro" id="IPR025777">
    <property type="entry name" value="GMPS_ATP_PPase_dom"/>
</dbReference>
<dbReference type="NCBIfam" id="NF000848">
    <property type="entry name" value="PRK00074.1"/>
    <property type="match status" value="1"/>
</dbReference>
<evidence type="ECO:0000256" key="2">
    <source>
        <dbReference type="ARBA" id="ARBA00005153"/>
    </source>
</evidence>
<keyword evidence="7 10" id="KW-0658">Purine biosynthesis</keyword>
<feature type="binding site" evidence="10">
    <location>
        <begin position="243"/>
        <end position="249"/>
    </location>
    <ligand>
        <name>ATP</name>
        <dbReference type="ChEBI" id="CHEBI:30616"/>
    </ligand>
</feature>
<dbReference type="Gene3D" id="3.40.50.620">
    <property type="entry name" value="HUPs"/>
    <property type="match status" value="1"/>
</dbReference>
<organism evidence="12 13">
    <name type="scientific">Candidatus Kaiserbacteria bacterium CG10_big_fil_rev_8_21_14_0_10_59_10</name>
    <dbReference type="NCBI Taxonomy" id="1974612"/>
    <lineage>
        <taxon>Bacteria</taxon>
        <taxon>Candidatus Kaiseribacteriota</taxon>
    </lineage>
</organism>
<keyword evidence="8 10" id="KW-0067">ATP-binding</keyword>
<dbReference type="InterPro" id="IPR014729">
    <property type="entry name" value="Rossmann-like_a/b/a_fold"/>
</dbReference>
<dbReference type="GO" id="GO:0003921">
    <property type="term" value="F:GMP synthase activity"/>
    <property type="evidence" value="ECO:0007669"/>
    <property type="project" value="InterPro"/>
</dbReference>
<reference evidence="13" key="1">
    <citation type="submission" date="2017-09" db="EMBL/GenBank/DDBJ databases">
        <title>Depth-based differentiation of microbial function through sediment-hosted aquifers and enrichment of novel symbionts in the deep terrestrial subsurface.</title>
        <authorList>
            <person name="Probst A.J."/>
            <person name="Ladd B."/>
            <person name="Jarett J.K."/>
            <person name="Geller-Mcgrath D.E."/>
            <person name="Sieber C.M.K."/>
            <person name="Emerson J.B."/>
            <person name="Anantharaman K."/>
            <person name="Thomas B.C."/>
            <person name="Malmstrom R."/>
            <person name="Stieglmeier M."/>
            <person name="Klingl A."/>
            <person name="Woyke T."/>
            <person name="Ryan C.M."/>
            <person name="Banfield J.F."/>
        </authorList>
    </citation>
    <scope>NUCLEOTIDE SEQUENCE [LARGE SCALE GENOMIC DNA]</scope>
</reference>
<dbReference type="PROSITE" id="PS51273">
    <property type="entry name" value="GATASE_TYPE_1"/>
    <property type="match status" value="1"/>
</dbReference>
<dbReference type="InterPro" id="IPR017926">
    <property type="entry name" value="GATASE"/>
</dbReference>
<evidence type="ECO:0000313" key="12">
    <source>
        <dbReference type="EMBL" id="PIR82286.1"/>
    </source>
</evidence>
<evidence type="ECO:0000256" key="4">
    <source>
        <dbReference type="ARBA" id="ARBA00022598"/>
    </source>
</evidence>
<dbReference type="PANTHER" id="PTHR11922:SF2">
    <property type="entry name" value="GMP SYNTHASE [GLUTAMINE-HYDROLYZING]"/>
    <property type="match status" value="1"/>
</dbReference>
<dbReference type="PROSITE" id="PS51553">
    <property type="entry name" value="GMPS_ATP_PPASE"/>
    <property type="match status" value="1"/>
</dbReference>
<evidence type="ECO:0000256" key="7">
    <source>
        <dbReference type="ARBA" id="ARBA00022755"/>
    </source>
</evidence>
<accession>A0A2H0U9C7</accession>
<dbReference type="Pfam" id="PF00117">
    <property type="entry name" value="GATase"/>
    <property type="match status" value="1"/>
</dbReference>
<dbReference type="PANTHER" id="PTHR11922">
    <property type="entry name" value="GMP SYNTHASE-RELATED"/>
    <property type="match status" value="1"/>
</dbReference>
<keyword evidence="6 10" id="KW-0332">GMP biosynthesis</keyword>
<name>A0A2H0U9C7_9BACT</name>
<dbReference type="Gene3D" id="3.30.300.10">
    <property type="match status" value="1"/>
</dbReference>
<feature type="domain" description="GMPS ATP-PPase" evidence="11">
    <location>
        <begin position="216"/>
        <end position="415"/>
    </location>
</feature>
<keyword evidence="5 10" id="KW-0547">Nucleotide-binding</keyword>
<comment type="pathway">
    <text evidence="2">Purine metabolism; GMP biosynthesis; GMP from XMP (L-Gln route): step 1/1.</text>
</comment>